<dbReference type="UniPathway" id="UPA00071"/>
<keyword evidence="1 5" id="KW-0808">Transferase</keyword>
<evidence type="ECO:0000256" key="3">
    <source>
        <dbReference type="ARBA" id="ARBA00022741"/>
    </source>
</evidence>
<accession>A0A2W5WJI2</accession>
<dbReference type="Proteomes" id="UP000248783">
    <property type="component" value="Unassembled WGS sequence"/>
</dbReference>
<comment type="pathway">
    <text evidence="5">Cofactor biosynthesis; coenzyme F420 biosynthesis.</text>
</comment>
<dbReference type="InterPro" id="IPR002835">
    <property type="entry name" value="CofC"/>
</dbReference>
<dbReference type="Gene3D" id="3.90.550.10">
    <property type="entry name" value="Spore Coat Polysaccharide Biosynthesis Protein SpsA, Chain A"/>
    <property type="match status" value="1"/>
</dbReference>
<dbReference type="GO" id="GO:0052645">
    <property type="term" value="P:F420-0 metabolic process"/>
    <property type="evidence" value="ECO:0007669"/>
    <property type="project" value="UniProtKB-UniRule"/>
</dbReference>
<dbReference type="PANTHER" id="PTHR40392">
    <property type="entry name" value="2-PHOSPHO-L-LACTATE GUANYLYLTRANSFERASE"/>
    <property type="match status" value="1"/>
</dbReference>
<keyword evidence="7" id="KW-1185">Reference proteome</keyword>
<comment type="catalytic activity">
    <reaction evidence="5">
        <text>phosphoenolpyruvate + GTP + H(+) = enolpyruvoyl-2-diphospho-5'-guanosine + diphosphate</text>
        <dbReference type="Rhea" id="RHEA:30519"/>
        <dbReference type="ChEBI" id="CHEBI:15378"/>
        <dbReference type="ChEBI" id="CHEBI:33019"/>
        <dbReference type="ChEBI" id="CHEBI:37565"/>
        <dbReference type="ChEBI" id="CHEBI:58702"/>
        <dbReference type="ChEBI" id="CHEBI:143701"/>
        <dbReference type="EC" id="2.7.7.105"/>
    </reaction>
</comment>
<dbReference type="SUPFAM" id="SSF53448">
    <property type="entry name" value="Nucleotide-diphospho-sugar transferases"/>
    <property type="match status" value="1"/>
</dbReference>
<feature type="binding site" evidence="5">
    <location>
        <position position="176"/>
    </location>
    <ligand>
        <name>phosphoenolpyruvate</name>
        <dbReference type="ChEBI" id="CHEBI:58702"/>
    </ligand>
</feature>
<evidence type="ECO:0000256" key="2">
    <source>
        <dbReference type="ARBA" id="ARBA00022695"/>
    </source>
</evidence>
<keyword evidence="4 5" id="KW-0342">GTP-binding</keyword>
<dbReference type="HAMAP" id="MF_02114">
    <property type="entry name" value="CofC"/>
    <property type="match status" value="1"/>
</dbReference>
<dbReference type="NCBIfam" id="TIGR03552">
    <property type="entry name" value="F420_cofC"/>
    <property type="match status" value="1"/>
</dbReference>
<dbReference type="AlphaFoldDB" id="A0A2W5WJI2"/>
<evidence type="ECO:0000256" key="5">
    <source>
        <dbReference type="HAMAP-Rule" id="MF_02114"/>
    </source>
</evidence>
<evidence type="ECO:0000313" key="6">
    <source>
        <dbReference type="EMBL" id="PZR51679.1"/>
    </source>
</evidence>
<feature type="binding site" evidence="5">
    <location>
        <position position="160"/>
    </location>
    <ligand>
        <name>phosphoenolpyruvate</name>
        <dbReference type="ChEBI" id="CHEBI:58702"/>
    </ligand>
</feature>
<sequence length="225" mass="22913">MVAVVPLRDGVSGKSRLAAALTPDERRRLVAALARHVVGTLRESDGVGWVLVVTADVAFVEEVLAGLGGPGPAGGAHEGHGEHGVRPASLEVLAQPADRPGLNAALDVAREHVRATSPDAVLLVAHADLPAITPGDVTALLGAAREADVVVATDRHGTGTNLLALPAGAAYDFRFGAGSRGAHEAEAARRGLRAVVVQHPGTAADLDTIDDWDQLPAAARARLAG</sequence>
<comment type="similarity">
    <text evidence="5">Belongs to the CofC family.</text>
</comment>
<comment type="function">
    <text evidence="5">Guanylyltransferase that catalyzes the activation of phosphoenolpyruvate (PEP) as enolpyruvoyl-2-diphospho-5'-guanosine, via the condensation of PEP with GTP. It is involved in the biosynthesis of coenzyme F420, a hydride carrier cofactor.</text>
</comment>
<dbReference type="InterPro" id="IPR029044">
    <property type="entry name" value="Nucleotide-diphossugar_trans"/>
</dbReference>
<dbReference type="GO" id="GO:0043814">
    <property type="term" value="F:phospholactate guanylyltransferase activity"/>
    <property type="evidence" value="ECO:0007669"/>
    <property type="project" value="InterPro"/>
</dbReference>
<dbReference type="Pfam" id="PF01983">
    <property type="entry name" value="CofC"/>
    <property type="match status" value="1"/>
</dbReference>
<proteinExistence type="inferred from homology"/>
<comment type="caution">
    <text evidence="6">The sequence shown here is derived from an EMBL/GenBank/DDBJ whole genome shotgun (WGS) entry which is preliminary data.</text>
</comment>
<keyword evidence="3 5" id="KW-0547">Nucleotide-binding</keyword>
<gene>
    <name evidence="6" type="primary">cofC</name>
    <name evidence="5" type="synonym">fbiD</name>
    <name evidence="6" type="ORF">DNL40_15315</name>
</gene>
<dbReference type="EMBL" id="QKWH01000018">
    <property type="protein sequence ID" value="PZR51679.1"/>
    <property type="molecule type" value="Genomic_DNA"/>
</dbReference>
<evidence type="ECO:0000256" key="1">
    <source>
        <dbReference type="ARBA" id="ARBA00022679"/>
    </source>
</evidence>
<evidence type="ECO:0000256" key="4">
    <source>
        <dbReference type="ARBA" id="ARBA00023134"/>
    </source>
</evidence>
<dbReference type="GO" id="GO:0005525">
    <property type="term" value="F:GTP binding"/>
    <property type="evidence" value="ECO:0007669"/>
    <property type="project" value="UniProtKB-KW"/>
</dbReference>
<dbReference type="PANTHER" id="PTHR40392:SF1">
    <property type="entry name" value="2-PHOSPHO-L-LACTATE GUANYLYLTRANSFERASE"/>
    <property type="match status" value="1"/>
</dbReference>
<evidence type="ECO:0000313" key="7">
    <source>
        <dbReference type="Proteomes" id="UP000248783"/>
    </source>
</evidence>
<name>A0A2W5WJI2_9MICO</name>
<feature type="binding site" evidence="5">
    <location>
        <position position="179"/>
    </location>
    <ligand>
        <name>phosphoenolpyruvate</name>
        <dbReference type="ChEBI" id="CHEBI:58702"/>
    </ligand>
</feature>
<keyword evidence="2 5" id="KW-0548">Nucleotidyltransferase</keyword>
<reference evidence="6 7" key="1">
    <citation type="submission" date="2018-06" db="EMBL/GenBank/DDBJ databases">
        <title>Whole genome sequencing of a novel hydrocarbon degrading bacterial strain, PW21 isolated from oil contaminated produced water sample.</title>
        <authorList>
            <person name="Nagkirti P."/>
            <person name="Shaikh A."/>
            <person name="Gowdaman V."/>
            <person name="Engineer A.E."/>
            <person name="Dagar S."/>
            <person name="Dhakephalkar P.K."/>
        </authorList>
    </citation>
    <scope>NUCLEOTIDE SEQUENCE [LARGE SCALE GENOMIC DNA]</scope>
    <source>
        <strain evidence="6 7">PW21</strain>
    </source>
</reference>
<protein>
    <recommendedName>
        <fullName evidence="5">Phosphoenolpyruvate guanylyltransferase</fullName>
        <shortName evidence="5">PEP guanylyltransferase</shortName>
        <ecNumber evidence="5">2.7.7.105</ecNumber>
    </recommendedName>
</protein>
<dbReference type="EC" id="2.7.7.105" evidence="5"/>
<organism evidence="6 7">
    <name type="scientific">Xylanimonas oleitrophica</name>
    <dbReference type="NCBI Taxonomy" id="2607479"/>
    <lineage>
        <taxon>Bacteria</taxon>
        <taxon>Bacillati</taxon>
        <taxon>Actinomycetota</taxon>
        <taxon>Actinomycetes</taxon>
        <taxon>Micrococcales</taxon>
        <taxon>Promicromonosporaceae</taxon>
        <taxon>Xylanimonas</taxon>
    </lineage>
</organism>